<feature type="compositionally biased region" description="Basic and acidic residues" evidence="1">
    <location>
        <begin position="317"/>
        <end position="335"/>
    </location>
</feature>
<reference evidence="2" key="1">
    <citation type="submission" date="2021-01" db="EMBL/GenBank/DDBJ databases">
        <authorList>
            <person name="Kaushik A."/>
        </authorList>
    </citation>
    <scope>NUCLEOTIDE SEQUENCE</scope>
    <source>
        <strain evidence="2">AG6-10EEA</strain>
    </source>
</reference>
<protein>
    <submittedName>
        <fullName evidence="2">Uncharacterized protein</fullName>
    </submittedName>
</protein>
<comment type="caution">
    <text evidence="2">The sequence shown here is derived from an EMBL/GenBank/DDBJ whole genome shotgun (WGS) entry which is preliminary data.</text>
</comment>
<dbReference type="EMBL" id="CAJMXA010003951">
    <property type="protein sequence ID" value="CAE6528487.1"/>
    <property type="molecule type" value="Genomic_DNA"/>
</dbReference>
<feature type="compositionally biased region" description="Acidic residues" evidence="1">
    <location>
        <begin position="302"/>
        <end position="316"/>
    </location>
</feature>
<dbReference type="InterPro" id="IPR039904">
    <property type="entry name" value="TRANK1"/>
</dbReference>
<sequence>MRAINQALAELKREKRQLFVTRSPVLARHVESNFRGLVDSANIANKTPEELVEMARSSENRSAPALVEFDSEVDLRKDLPSRFSLLTEAHFPLFISFEKLCSLIEADLLRYEKLKRLWKQQDDLITAKEALELEETGRVVLEPPREPFRDILLRQRDHILLRLIDEKKYIGYSDFKERYWPQFKRIYGPEVTPTLAYSEILGVIKGSSESLSCPKQYLSRDQYLSGMVRRVSAQLDLDTREDIYTIFRQYKKLAGVSFELNVADRMHCLLDFVNDINDIKFPDPDPDPDSDSGPDHDSDPDYDHEENDGDDDPNEQEESRTSDQEDTGPKVEKLGKAKNPYKQSNDYEVENPTRKHYKKLIKKIASYYQEP</sequence>
<feature type="non-terminal residue" evidence="2">
    <location>
        <position position="1"/>
    </location>
</feature>
<gene>
    <name evidence="2" type="ORF">RDB_LOCUS163950</name>
</gene>
<dbReference type="PANTHER" id="PTHR21529">
    <property type="entry name" value="MAMMARY TURMOR VIRUS RECEPTOR HOMOLOG 1, 2 MTVR1, 2"/>
    <property type="match status" value="1"/>
</dbReference>
<proteinExistence type="predicted"/>
<dbReference type="Proteomes" id="UP000663853">
    <property type="component" value="Unassembled WGS sequence"/>
</dbReference>
<dbReference type="PANTHER" id="PTHR21529:SF4">
    <property type="entry name" value="TPR AND ANKYRIN REPEAT-CONTAINING PROTEIN 1"/>
    <property type="match status" value="1"/>
</dbReference>
<dbReference type="AlphaFoldDB" id="A0A8H3HNL9"/>
<evidence type="ECO:0000256" key="1">
    <source>
        <dbReference type="SAM" id="MobiDB-lite"/>
    </source>
</evidence>
<organism evidence="2 3">
    <name type="scientific">Rhizoctonia solani</name>
    <dbReference type="NCBI Taxonomy" id="456999"/>
    <lineage>
        <taxon>Eukaryota</taxon>
        <taxon>Fungi</taxon>
        <taxon>Dikarya</taxon>
        <taxon>Basidiomycota</taxon>
        <taxon>Agaricomycotina</taxon>
        <taxon>Agaricomycetes</taxon>
        <taxon>Cantharellales</taxon>
        <taxon>Ceratobasidiaceae</taxon>
        <taxon>Rhizoctonia</taxon>
    </lineage>
</organism>
<feature type="region of interest" description="Disordered" evidence="1">
    <location>
        <begin position="280"/>
        <end position="354"/>
    </location>
</feature>
<name>A0A8H3HNL9_9AGAM</name>
<evidence type="ECO:0000313" key="3">
    <source>
        <dbReference type="Proteomes" id="UP000663853"/>
    </source>
</evidence>
<accession>A0A8H3HNL9</accession>
<evidence type="ECO:0000313" key="2">
    <source>
        <dbReference type="EMBL" id="CAE6528487.1"/>
    </source>
</evidence>